<evidence type="ECO:0000256" key="3">
    <source>
        <dbReference type="ARBA" id="ARBA00022491"/>
    </source>
</evidence>
<feature type="region of interest" description="Disordered" evidence="8">
    <location>
        <begin position="1"/>
        <end position="78"/>
    </location>
</feature>
<keyword evidence="6" id="KW-0804">Transcription</keyword>
<reference evidence="9" key="1">
    <citation type="journal article" date="2023" name="Insect Mol. Biol.">
        <title>Genome sequencing provides insights into the evolution of gene families encoding plant cell wall-degrading enzymes in longhorned beetles.</title>
        <authorList>
            <person name="Shin N.R."/>
            <person name="Okamura Y."/>
            <person name="Kirsch R."/>
            <person name="Pauchet Y."/>
        </authorList>
    </citation>
    <scope>NUCLEOTIDE SEQUENCE</scope>
    <source>
        <strain evidence="9">MMC_N1</strain>
    </source>
</reference>
<comment type="subcellular location">
    <subcellularLocation>
        <location evidence="1">Nucleus</location>
    </subcellularLocation>
</comment>
<evidence type="ECO:0000256" key="8">
    <source>
        <dbReference type="SAM" id="MobiDB-lite"/>
    </source>
</evidence>
<keyword evidence="7" id="KW-0539">Nucleus</keyword>
<proteinExistence type="inferred from homology"/>
<feature type="compositionally biased region" description="Basic residues" evidence="8">
    <location>
        <begin position="52"/>
        <end position="67"/>
    </location>
</feature>
<dbReference type="EMBL" id="JAPWTJ010000748">
    <property type="protein sequence ID" value="KAJ8975920.1"/>
    <property type="molecule type" value="Genomic_DNA"/>
</dbReference>
<feature type="compositionally biased region" description="Polar residues" evidence="8">
    <location>
        <begin position="112"/>
        <end position="127"/>
    </location>
</feature>
<organism evidence="9 10">
    <name type="scientific">Molorchus minor</name>
    <dbReference type="NCBI Taxonomy" id="1323400"/>
    <lineage>
        <taxon>Eukaryota</taxon>
        <taxon>Metazoa</taxon>
        <taxon>Ecdysozoa</taxon>
        <taxon>Arthropoda</taxon>
        <taxon>Hexapoda</taxon>
        <taxon>Insecta</taxon>
        <taxon>Pterygota</taxon>
        <taxon>Neoptera</taxon>
        <taxon>Endopterygota</taxon>
        <taxon>Coleoptera</taxon>
        <taxon>Polyphaga</taxon>
        <taxon>Cucujiformia</taxon>
        <taxon>Chrysomeloidea</taxon>
        <taxon>Cerambycidae</taxon>
        <taxon>Lamiinae</taxon>
        <taxon>Monochamini</taxon>
        <taxon>Molorchus</taxon>
    </lineage>
</organism>
<feature type="compositionally biased region" description="Polar residues" evidence="8">
    <location>
        <begin position="265"/>
        <end position="274"/>
    </location>
</feature>
<keyword evidence="5" id="KW-0175">Coiled coil</keyword>
<dbReference type="PRINTS" id="PR02094">
    <property type="entry name" value="HEXIMFAMILY"/>
</dbReference>
<comment type="caution">
    <text evidence="9">The sequence shown here is derived from an EMBL/GenBank/DDBJ whole genome shotgun (WGS) entry which is preliminary data.</text>
</comment>
<dbReference type="PANTHER" id="PTHR13469">
    <property type="entry name" value="HEXAMETHYLENE BISACETAMIDE INDUCIBLE 1"/>
    <property type="match status" value="1"/>
</dbReference>
<feature type="compositionally biased region" description="Basic and acidic residues" evidence="8">
    <location>
        <begin position="201"/>
        <end position="232"/>
    </location>
</feature>
<feature type="compositionally biased region" description="Basic and acidic residues" evidence="8">
    <location>
        <begin position="13"/>
        <end position="26"/>
    </location>
</feature>
<evidence type="ECO:0000256" key="5">
    <source>
        <dbReference type="ARBA" id="ARBA00023054"/>
    </source>
</evidence>
<feature type="region of interest" description="Disordered" evidence="8">
    <location>
        <begin position="188"/>
        <end position="285"/>
    </location>
</feature>
<name>A0ABQ9JEE6_9CUCU</name>
<evidence type="ECO:0000256" key="4">
    <source>
        <dbReference type="ARBA" id="ARBA00023015"/>
    </source>
</evidence>
<feature type="compositionally biased region" description="Polar residues" evidence="8">
    <location>
        <begin position="1"/>
        <end position="10"/>
    </location>
</feature>
<sequence length="285" mass="32432">MSELCINSEQNEPDLKSVEKLPKDDVVQQSDARAPLKAEHRPKLPEAEIPPKKRKTRRGKSKRRHPYVKNSKTLGKMNKLIKPEAPHNSNQFLLEDHGLIEELDDLKPIDQGSPSTITRTRESSFSVDSDGEFYSSPDDEEQYLIKEFDDQYESLHAERLQAMSKSQLIEEYIMLENKLEQLYKRLQKREERGDDSEDSSPELKREVERLTIENERLRRENDLLRSKAHASDSEDSETDSSDSCSSSSASSSTSCHSRSASPSSQVDYTQTNGHPSPNPNSSNPV</sequence>
<evidence type="ECO:0000256" key="2">
    <source>
        <dbReference type="ARBA" id="ARBA00008409"/>
    </source>
</evidence>
<evidence type="ECO:0000313" key="10">
    <source>
        <dbReference type="Proteomes" id="UP001162164"/>
    </source>
</evidence>
<dbReference type="PANTHER" id="PTHR13469:SF8">
    <property type="entry name" value="HEXIM P-TEFB COMPLEX SUBUNIT 1"/>
    <property type="match status" value="1"/>
</dbReference>
<evidence type="ECO:0000256" key="7">
    <source>
        <dbReference type="ARBA" id="ARBA00023242"/>
    </source>
</evidence>
<feature type="compositionally biased region" description="Basic and acidic residues" evidence="8">
    <location>
        <begin position="34"/>
        <end position="51"/>
    </location>
</feature>
<keyword evidence="10" id="KW-1185">Reference proteome</keyword>
<dbReference type="Proteomes" id="UP001162164">
    <property type="component" value="Unassembled WGS sequence"/>
</dbReference>
<gene>
    <name evidence="9" type="ORF">NQ317_014880</name>
</gene>
<keyword evidence="3" id="KW-0678">Repressor</keyword>
<keyword evidence="4" id="KW-0805">Transcription regulation</keyword>
<dbReference type="InterPro" id="IPR024872">
    <property type="entry name" value="HEXIM"/>
</dbReference>
<protein>
    <recommendedName>
        <fullName evidence="11">Protein HEXIM1</fullName>
    </recommendedName>
</protein>
<evidence type="ECO:0000256" key="6">
    <source>
        <dbReference type="ARBA" id="ARBA00023163"/>
    </source>
</evidence>
<feature type="region of interest" description="Disordered" evidence="8">
    <location>
        <begin position="106"/>
        <end position="139"/>
    </location>
</feature>
<evidence type="ECO:0000256" key="1">
    <source>
        <dbReference type="ARBA" id="ARBA00004123"/>
    </source>
</evidence>
<feature type="compositionally biased region" description="Low complexity" evidence="8">
    <location>
        <begin position="241"/>
        <end position="264"/>
    </location>
</feature>
<dbReference type="Pfam" id="PF15313">
    <property type="entry name" value="HEXIM"/>
    <property type="match status" value="1"/>
</dbReference>
<accession>A0ABQ9JEE6</accession>
<dbReference type="Gene3D" id="6.10.250.2910">
    <property type="match status" value="1"/>
</dbReference>
<evidence type="ECO:0000313" key="9">
    <source>
        <dbReference type="EMBL" id="KAJ8975920.1"/>
    </source>
</evidence>
<evidence type="ECO:0008006" key="11">
    <source>
        <dbReference type="Google" id="ProtNLM"/>
    </source>
</evidence>
<comment type="similarity">
    <text evidence="2">Belongs to the HEXIM family.</text>
</comment>